<name>A0A2M9Z7Q7_9LEPT</name>
<evidence type="ECO:0000256" key="3">
    <source>
        <dbReference type="ARBA" id="ARBA00022670"/>
    </source>
</evidence>
<dbReference type="GO" id="GO:0004181">
    <property type="term" value="F:metallocarboxypeptidase activity"/>
    <property type="evidence" value="ECO:0007669"/>
    <property type="project" value="InterPro"/>
</dbReference>
<dbReference type="Gene3D" id="3.40.630.10">
    <property type="entry name" value="Zn peptidases"/>
    <property type="match status" value="1"/>
</dbReference>
<evidence type="ECO:0000256" key="7">
    <source>
        <dbReference type="PROSITE-ProRule" id="PRU01379"/>
    </source>
</evidence>
<evidence type="ECO:0000256" key="4">
    <source>
        <dbReference type="ARBA" id="ARBA00022801"/>
    </source>
</evidence>
<evidence type="ECO:0000259" key="8">
    <source>
        <dbReference type="PROSITE" id="PS52035"/>
    </source>
</evidence>
<dbReference type="EMBL" id="NPDT01000010">
    <property type="protein sequence ID" value="PJZ64455.1"/>
    <property type="molecule type" value="Genomic_DNA"/>
</dbReference>
<organism evidence="9 10">
    <name type="scientific">Leptospira wolffii</name>
    <dbReference type="NCBI Taxonomy" id="409998"/>
    <lineage>
        <taxon>Bacteria</taxon>
        <taxon>Pseudomonadati</taxon>
        <taxon>Spirochaetota</taxon>
        <taxon>Spirochaetia</taxon>
        <taxon>Leptospirales</taxon>
        <taxon>Leptospiraceae</taxon>
        <taxon>Leptospira</taxon>
    </lineage>
</organism>
<feature type="active site" description="Proton donor/acceptor" evidence="7">
    <location>
        <position position="382"/>
    </location>
</feature>
<dbReference type="SMART" id="SM00631">
    <property type="entry name" value="Zn_pept"/>
    <property type="match status" value="1"/>
</dbReference>
<dbReference type="InterPro" id="IPR000834">
    <property type="entry name" value="Peptidase_M14"/>
</dbReference>
<sequence length="501" mass="57222">MSGPIRFHNLVLVSLIAFWNCSLRERIPARPLNDGSTSVLLKIENRSKEDFRKLTDGKVPFTYTEKDASYAVVLKSDLKAFGFPKDGIGIAKNLPFKYYSGNYQDLLSESIFALGDVRKGYKDNILNSHYLYWVHRLFPNHTEYKVIGKTSRGREIPALVLTDRGVSEEGKISVLFNCAHHSNEVISVEHCYDVLFEILSTKRKHADLLSRLKIWVVPIVNPDGSRAFWHETIGQGRKNGAFGSAADKENPGVDLNRNYPFFWGKTKSNQTSSVSSSVFYRGPYPASEPETRAMMELAERERFAASISYHAFANCILVPYSIDGTMNPDPDLAWDLGKRIASQIESKNPNHSFSAKKNIYPVDGVDQDYYFFKYGTLAYLLESSHLNPPYSDVPKILESMRPAWRLLLEEIIDGDKLYFKIKGEDGKALAARVYYENVNFFHGEERSSRKEDGVFFQSFPALRKIKLRVEKEGYEPLRWEGQTWKSWIPVELIMKRSVPSG</sequence>
<dbReference type="Pfam" id="PF00246">
    <property type="entry name" value="Peptidase_M14"/>
    <property type="match status" value="1"/>
</dbReference>
<dbReference type="PANTHER" id="PTHR11705:SF143">
    <property type="entry name" value="SLL0236 PROTEIN"/>
    <property type="match status" value="1"/>
</dbReference>
<reference evidence="9 10" key="1">
    <citation type="submission" date="2017-07" db="EMBL/GenBank/DDBJ databases">
        <title>Leptospira spp. isolated from tropical soils.</title>
        <authorList>
            <person name="Thibeaux R."/>
            <person name="Iraola G."/>
            <person name="Ferres I."/>
            <person name="Bierque E."/>
            <person name="Girault D."/>
            <person name="Soupe-Gilbert M.-E."/>
            <person name="Picardeau M."/>
            <person name="Goarant C."/>
        </authorList>
    </citation>
    <scope>NUCLEOTIDE SEQUENCE [LARGE SCALE GENOMIC DNA]</scope>
    <source>
        <strain evidence="9 10">FH2-C-A2</strain>
    </source>
</reference>
<dbReference type="GO" id="GO:0006508">
    <property type="term" value="P:proteolysis"/>
    <property type="evidence" value="ECO:0007669"/>
    <property type="project" value="UniProtKB-KW"/>
</dbReference>
<dbReference type="PANTHER" id="PTHR11705">
    <property type="entry name" value="PROTEASE FAMILY M14 CARBOXYPEPTIDASE A,B"/>
    <property type="match status" value="1"/>
</dbReference>
<dbReference type="PRINTS" id="PR00765">
    <property type="entry name" value="CRBOXYPTASEA"/>
</dbReference>
<evidence type="ECO:0000313" key="10">
    <source>
        <dbReference type="Proteomes" id="UP000231912"/>
    </source>
</evidence>
<keyword evidence="6" id="KW-0482">Metalloprotease</keyword>
<dbReference type="AlphaFoldDB" id="A0A2M9Z7Q7"/>
<protein>
    <submittedName>
        <fullName evidence="9">Peptidase M14</fullName>
    </submittedName>
</protein>
<comment type="cofactor">
    <cofactor evidence="1">
        <name>Zn(2+)</name>
        <dbReference type="ChEBI" id="CHEBI:29105"/>
    </cofactor>
</comment>
<dbReference type="SUPFAM" id="SSF53187">
    <property type="entry name" value="Zn-dependent exopeptidases"/>
    <property type="match status" value="1"/>
</dbReference>
<dbReference type="GO" id="GO:0008270">
    <property type="term" value="F:zinc ion binding"/>
    <property type="evidence" value="ECO:0007669"/>
    <property type="project" value="InterPro"/>
</dbReference>
<feature type="domain" description="Peptidase M14" evidence="8">
    <location>
        <begin position="119"/>
        <end position="411"/>
    </location>
</feature>
<keyword evidence="4" id="KW-0378">Hydrolase</keyword>
<evidence type="ECO:0000256" key="1">
    <source>
        <dbReference type="ARBA" id="ARBA00001947"/>
    </source>
</evidence>
<dbReference type="GO" id="GO:0005615">
    <property type="term" value="C:extracellular space"/>
    <property type="evidence" value="ECO:0007669"/>
    <property type="project" value="TreeGrafter"/>
</dbReference>
<evidence type="ECO:0000313" key="9">
    <source>
        <dbReference type="EMBL" id="PJZ64455.1"/>
    </source>
</evidence>
<evidence type="ECO:0000256" key="5">
    <source>
        <dbReference type="ARBA" id="ARBA00022833"/>
    </source>
</evidence>
<comment type="similarity">
    <text evidence="2 7">Belongs to the peptidase M14 family.</text>
</comment>
<proteinExistence type="inferred from homology"/>
<evidence type="ECO:0000256" key="2">
    <source>
        <dbReference type="ARBA" id="ARBA00005988"/>
    </source>
</evidence>
<gene>
    <name evidence="9" type="ORF">CH371_18790</name>
</gene>
<evidence type="ECO:0000256" key="6">
    <source>
        <dbReference type="ARBA" id="ARBA00023049"/>
    </source>
</evidence>
<comment type="caution">
    <text evidence="9">The sequence shown here is derived from an EMBL/GenBank/DDBJ whole genome shotgun (WGS) entry which is preliminary data.</text>
</comment>
<keyword evidence="5" id="KW-0862">Zinc</keyword>
<dbReference type="PROSITE" id="PS52035">
    <property type="entry name" value="PEPTIDASE_M14"/>
    <property type="match status" value="1"/>
</dbReference>
<accession>A0A2M9Z7Q7</accession>
<dbReference type="RefSeq" id="WP_100760217.1">
    <property type="nucleotide sequence ID" value="NZ_NPDT01000010.1"/>
</dbReference>
<keyword evidence="3" id="KW-0645">Protease</keyword>
<dbReference type="Proteomes" id="UP000231912">
    <property type="component" value="Unassembled WGS sequence"/>
</dbReference>